<name>A0A4C1VNU2_EUMVA</name>
<comment type="caution">
    <text evidence="1">The sequence shown here is derived from an EMBL/GenBank/DDBJ whole genome shotgun (WGS) entry which is preliminary data.</text>
</comment>
<keyword evidence="2" id="KW-1185">Reference proteome</keyword>
<accession>A0A4C1VNU2</accession>
<reference evidence="1 2" key="1">
    <citation type="journal article" date="2019" name="Commun. Biol.">
        <title>The bagworm genome reveals a unique fibroin gene that provides high tensile strength.</title>
        <authorList>
            <person name="Kono N."/>
            <person name="Nakamura H."/>
            <person name="Ohtoshi R."/>
            <person name="Tomita M."/>
            <person name="Numata K."/>
            <person name="Arakawa K."/>
        </authorList>
    </citation>
    <scope>NUCLEOTIDE SEQUENCE [LARGE SCALE GENOMIC DNA]</scope>
</reference>
<organism evidence="1 2">
    <name type="scientific">Eumeta variegata</name>
    <name type="common">Bagworm moth</name>
    <name type="synonym">Eumeta japonica</name>
    <dbReference type="NCBI Taxonomy" id="151549"/>
    <lineage>
        <taxon>Eukaryota</taxon>
        <taxon>Metazoa</taxon>
        <taxon>Ecdysozoa</taxon>
        <taxon>Arthropoda</taxon>
        <taxon>Hexapoda</taxon>
        <taxon>Insecta</taxon>
        <taxon>Pterygota</taxon>
        <taxon>Neoptera</taxon>
        <taxon>Endopterygota</taxon>
        <taxon>Lepidoptera</taxon>
        <taxon>Glossata</taxon>
        <taxon>Ditrysia</taxon>
        <taxon>Tineoidea</taxon>
        <taxon>Psychidae</taxon>
        <taxon>Oiketicinae</taxon>
        <taxon>Eumeta</taxon>
    </lineage>
</organism>
<gene>
    <name evidence="1" type="ORF">EVAR_26432_1</name>
</gene>
<dbReference type="OrthoDB" id="6109at2759"/>
<dbReference type="Proteomes" id="UP000299102">
    <property type="component" value="Unassembled WGS sequence"/>
</dbReference>
<evidence type="ECO:0000313" key="2">
    <source>
        <dbReference type="Proteomes" id="UP000299102"/>
    </source>
</evidence>
<sequence>MRPLSLFYSDTSADGVEERSLSLARSAQAERDNESCFFVRAAGGHRLTRRCHVKIYRGIISYHAKLRLRKRVSSRPPLRVAARVECRCGGRLSRRAIDSANENGLNLTRVEIR</sequence>
<dbReference type="AlphaFoldDB" id="A0A4C1VNU2"/>
<dbReference type="EMBL" id="BGZK01000387">
    <property type="protein sequence ID" value="GBP40768.1"/>
    <property type="molecule type" value="Genomic_DNA"/>
</dbReference>
<evidence type="ECO:0000313" key="1">
    <source>
        <dbReference type="EMBL" id="GBP40768.1"/>
    </source>
</evidence>
<protein>
    <submittedName>
        <fullName evidence="1">Uncharacterized protein</fullName>
    </submittedName>
</protein>
<proteinExistence type="predicted"/>